<dbReference type="InterPro" id="IPR029759">
    <property type="entry name" value="GPX_AS"/>
</dbReference>
<proteinExistence type="inferred from homology"/>
<evidence type="ECO:0000256" key="2">
    <source>
        <dbReference type="ARBA" id="ARBA00022559"/>
    </source>
</evidence>
<dbReference type="EMBL" id="PXOT01000020">
    <property type="protein sequence ID" value="PSG92250.1"/>
    <property type="molecule type" value="Genomic_DNA"/>
</dbReference>
<feature type="active site" evidence="4">
    <location>
        <position position="58"/>
    </location>
</feature>
<dbReference type="OrthoDB" id="9789406at2"/>
<dbReference type="FunFam" id="3.40.30.10:FF:000010">
    <property type="entry name" value="Glutathione peroxidase"/>
    <property type="match status" value="1"/>
</dbReference>
<dbReference type="InterPro" id="IPR036249">
    <property type="entry name" value="Thioredoxin-like_sf"/>
</dbReference>
<dbReference type="PANTHER" id="PTHR11592">
    <property type="entry name" value="GLUTATHIONE PEROXIDASE"/>
    <property type="match status" value="1"/>
</dbReference>
<dbReference type="PROSITE" id="PS51355">
    <property type="entry name" value="GLUTATHIONE_PEROXID_3"/>
    <property type="match status" value="1"/>
</dbReference>
<sequence>MNVLKAFLLTLCTVSSKSDLQKQTSIYDININSLQGQPIDFKAFKGKHILFVNVASKCGFTPQYEDLQNLHDTHGDKIIIIGVPCNQFGNQEPGNKDQIMSFCQANYGVSFLMTEKIEVKGTNKHPLYAWLTQKEKNGIKNSKVKWNFQKYLVGPDGQLIDYFLSVTSPKSNKILKYLK</sequence>
<evidence type="ECO:0000313" key="6">
    <source>
        <dbReference type="EMBL" id="PSG92250.1"/>
    </source>
</evidence>
<dbReference type="InterPro" id="IPR000889">
    <property type="entry name" value="Glutathione_peroxidase"/>
</dbReference>
<dbReference type="Proteomes" id="UP000238430">
    <property type="component" value="Unassembled WGS sequence"/>
</dbReference>
<dbReference type="AlphaFoldDB" id="A0A2T1NHE4"/>
<gene>
    <name evidence="6" type="ORF">C7H61_06660</name>
</gene>
<keyword evidence="3 5" id="KW-0560">Oxidoreductase</keyword>
<dbReference type="Gene3D" id="3.40.30.10">
    <property type="entry name" value="Glutaredoxin"/>
    <property type="match status" value="1"/>
</dbReference>
<keyword evidence="7" id="KW-1185">Reference proteome</keyword>
<dbReference type="PRINTS" id="PR01011">
    <property type="entry name" value="GLUTPROXDASE"/>
</dbReference>
<reference evidence="6 7" key="1">
    <citation type="submission" date="2018-03" db="EMBL/GenBank/DDBJ databases">
        <title>Mesoflavibacter sp. HG37 and Mesoflavibacter sp. HG96 sp.nov., two marine bacteria isolated from seawater of Western Pacific Ocean.</title>
        <authorList>
            <person name="Cheng H."/>
            <person name="Wu Y.-H."/>
            <person name="Guo L.-L."/>
            <person name="Xu X.-W."/>
        </authorList>
    </citation>
    <scope>NUCLEOTIDE SEQUENCE [LARGE SCALE GENOMIC DNA]</scope>
    <source>
        <strain evidence="6 7">KCTC 42117</strain>
    </source>
</reference>
<evidence type="ECO:0000256" key="5">
    <source>
        <dbReference type="RuleBase" id="RU000499"/>
    </source>
</evidence>
<name>A0A2T1NHE4_9FLAO</name>
<evidence type="ECO:0000256" key="3">
    <source>
        <dbReference type="ARBA" id="ARBA00023002"/>
    </source>
</evidence>
<protein>
    <recommendedName>
        <fullName evidence="5">Glutathione peroxidase</fullName>
    </recommendedName>
</protein>
<organism evidence="6 7">
    <name type="scientific">Mesoflavibacter zeaxanthinifaciens subsp. sabulilitoris</name>
    <dbReference type="NCBI Taxonomy" id="1520893"/>
    <lineage>
        <taxon>Bacteria</taxon>
        <taxon>Pseudomonadati</taxon>
        <taxon>Bacteroidota</taxon>
        <taxon>Flavobacteriia</taxon>
        <taxon>Flavobacteriales</taxon>
        <taxon>Flavobacteriaceae</taxon>
        <taxon>Mesoflavibacter</taxon>
    </lineage>
</organism>
<dbReference type="GO" id="GO:0006979">
    <property type="term" value="P:response to oxidative stress"/>
    <property type="evidence" value="ECO:0007669"/>
    <property type="project" value="InterPro"/>
</dbReference>
<dbReference type="PANTHER" id="PTHR11592:SF134">
    <property type="entry name" value="PHOSPHOLIPID HYDROPEROXIDE GLUTATHIONE PEROXIDASE"/>
    <property type="match status" value="1"/>
</dbReference>
<evidence type="ECO:0000256" key="4">
    <source>
        <dbReference type="PIRSR" id="PIRSR000303-1"/>
    </source>
</evidence>
<dbReference type="SUPFAM" id="SSF52833">
    <property type="entry name" value="Thioredoxin-like"/>
    <property type="match status" value="1"/>
</dbReference>
<evidence type="ECO:0000313" key="7">
    <source>
        <dbReference type="Proteomes" id="UP000238430"/>
    </source>
</evidence>
<dbReference type="PIRSF" id="PIRSF000303">
    <property type="entry name" value="Glutathion_perox"/>
    <property type="match status" value="1"/>
</dbReference>
<dbReference type="GO" id="GO:0004601">
    <property type="term" value="F:peroxidase activity"/>
    <property type="evidence" value="ECO:0007669"/>
    <property type="project" value="UniProtKB-KW"/>
</dbReference>
<dbReference type="Pfam" id="PF00255">
    <property type="entry name" value="GSHPx"/>
    <property type="match status" value="1"/>
</dbReference>
<accession>A0A2T1NHE4</accession>
<evidence type="ECO:0000256" key="1">
    <source>
        <dbReference type="ARBA" id="ARBA00006926"/>
    </source>
</evidence>
<dbReference type="PROSITE" id="PS00460">
    <property type="entry name" value="GLUTATHIONE_PEROXID_1"/>
    <property type="match status" value="1"/>
</dbReference>
<keyword evidence="2 5" id="KW-0575">Peroxidase</keyword>
<comment type="caution">
    <text evidence="6">The sequence shown here is derived from an EMBL/GenBank/DDBJ whole genome shotgun (WGS) entry which is preliminary data.</text>
</comment>
<dbReference type="CDD" id="cd00340">
    <property type="entry name" value="GSH_Peroxidase"/>
    <property type="match status" value="1"/>
</dbReference>
<comment type="similarity">
    <text evidence="1 5">Belongs to the glutathione peroxidase family.</text>
</comment>
<dbReference type="RefSeq" id="WP_106678273.1">
    <property type="nucleotide sequence ID" value="NZ_JACHWV010000001.1"/>
</dbReference>